<evidence type="ECO:0000256" key="1">
    <source>
        <dbReference type="SAM" id="Phobius"/>
    </source>
</evidence>
<feature type="transmembrane region" description="Helical" evidence="1">
    <location>
        <begin position="110"/>
        <end position="131"/>
    </location>
</feature>
<evidence type="ECO:0000313" key="2">
    <source>
        <dbReference type="EMBL" id="MFC7362318.1"/>
    </source>
</evidence>
<sequence length="168" mass="17623">MILVPPGMSWPVVVLRGLLFALPCAAMALALPEVPNGLVLLLVVVAAALWARSPDHVAGAVALVLVVGWWGLRAVVDWRLVVVGVLLVVAHVTATVLAHGPGTLPVDARLARLWVGRGLLALVPMPVTYVAVRGLDPQLAPPWVWIVAGVAIVGLLVVTARLTQPEPE</sequence>
<organism evidence="2 3">
    <name type="scientific">Nocardioides astragali</name>
    <dbReference type="NCBI Taxonomy" id="1776736"/>
    <lineage>
        <taxon>Bacteria</taxon>
        <taxon>Bacillati</taxon>
        <taxon>Actinomycetota</taxon>
        <taxon>Actinomycetes</taxon>
        <taxon>Propionibacteriales</taxon>
        <taxon>Nocardioidaceae</taxon>
        <taxon>Nocardioides</taxon>
    </lineage>
</organism>
<evidence type="ECO:0000313" key="3">
    <source>
        <dbReference type="Proteomes" id="UP001596524"/>
    </source>
</evidence>
<keyword evidence="1" id="KW-0472">Membrane</keyword>
<comment type="caution">
    <text evidence="2">The sequence shown here is derived from an EMBL/GenBank/DDBJ whole genome shotgun (WGS) entry which is preliminary data.</text>
</comment>
<keyword evidence="3" id="KW-1185">Reference proteome</keyword>
<evidence type="ECO:0008006" key="4">
    <source>
        <dbReference type="Google" id="ProtNLM"/>
    </source>
</evidence>
<name>A0ABW2N7T8_9ACTN</name>
<gene>
    <name evidence="2" type="ORF">ACFQO6_18760</name>
</gene>
<feature type="transmembrane region" description="Helical" evidence="1">
    <location>
        <begin position="143"/>
        <end position="162"/>
    </location>
</feature>
<keyword evidence="1" id="KW-0812">Transmembrane</keyword>
<reference evidence="3" key="1">
    <citation type="journal article" date="2019" name="Int. J. Syst. Evol. Microbiol.">
        <title>The Global Catalogue of Microorganisms (GCM) 10K type strain sequencing project: providing services to taxonomists for standard genome sequencing and annotation.</title>
        <authorList>
            <consortium name="The Broad Institute Genomics Platform"/>
            <consortium name="The Broad Institute Genome Sequencing Center for Infectious Disease"/>
            <person name="Wu L."/>
            <person name="Ma J."/>
        </authorList>
    </citation>
    <scope>NUCLEOTIDE SEQUENCE [LARGE SCALE GENOMIC DNA]</scope>
    <source>
        <strain evidence="3">FCH27</strain>
    </source>
</reference>
<dbReference type="Proteomes" id="UP001596524">
    <property type="component" value="Unassembled WGS sequence"/>
</dbReference>
<proteinExistence type="predicted"/>
<feature type="transmembrane region" description="Helical" evidence="1">
    <location>
        <begin position="56"/>
        <end position="72"/>
    </location>
</feature>
<protein>
    <recommendedName>
        <fullName evidence="4">DUF3159 domain-containing protein</fullName>
    </recommendedName>
</protein>
<keyword evidence="1" id="KW-1133">Transmembrane helix</keyword>
<dbReference type="RefSeq" id="WP_255893034.1">
    <property type="nucleotide sequence ID" value="NZ_JAFMZM010000008.1"/>
</dbReference>
<feature type="transmembrane region" description="Helical" evidence="1">
    <location>
        <begin position="78"/>
        <end position="98"/>
    </location>
</feature>
<accession>A0ABW2N7T8</accession>
<feature type="transmembrane region" description="Helical" evidence="1">
    <location>
        <begin position="20"/>
        <end position="49"/>
    </location>
</feature>
<dbReference type="EMBL" id="JBHTCH010000023">
    <property type="protein sequence ID" value="MFC7362318.1"/>
    <property type="molecule type" value="Genomic_DNA"/>
</dbReference>